<organism evidence="2 3">
    <name type="scientific">Trichinella zimbabwensis</name>
    <dbReference type="NCBI Taxonomy" id="268475"/>
    <lineage>
        <taxon>Eukaryota</taxon>
        <taxon>Metazoa</taxon>
        <taxon>Ecdysozoa</taxon>
        <taxon>Nematoda</taxon>
        <taxon>Enoplea</taxon>
        <taxon>Dorylaimia</taxon>
        <taxon>Trichinellida</taxon>
        <taxon>Trichinellidae</taxon>
        <taxon>Trichinella</taxon>
    </lineage>
</organism>
<keyword evidence="1" id="KW-0472">Membrane</keyword>
<evidence type="ECO:0000256" key="1">
    <source>
        <dbReference type="SAM" id="Phobius"/>
    </source>
</evidence>
<protein>
    <submittedName>
        <fullName evidence="2">Uncharacterized protein</fullName>
    </submittedName>
</protein>
<proteinExistence type="predicted"/>
<gene>
    <name evidence="2" type="ORF">T11_233</name>
</gene>
<evidence type="ECO:0000313" key="2">
    <source>
        <dbReference type="EMBL" id="KRZ11155.1"/>
    </source>
</evidence>
<dbReference type="Proteomes" id="UP000055024">
    <property type="component" value="Unassembled WGS sequence"/>
</dbReference>
<accession>A0A0V1HK76</accession>
<feature type="transmembrane region" description="Helical" evidence="1">
    <location>
        <begin position="84"/>
        <end position="105"/>
    </location>
</feature>
<dbReference type="OrthoDB" id="271604at2759"/>
<dbReference type="AlphaFoldDB" id="A0A0V1HK76"/>
<evidence type="ECO:0000313" key="3">
    <source>
        <dbReference type="Proteomes" id="UP000055024"/>
    </source>
</evidence>
<name>A0A0V1HK76_9BILA</name>
<comment type="caution">
    <text evidence="2">The sequence shown here is derived from an EMBL/GenBank/DDBJ whole genome shotgun (WGS) entry which is preliminary data.</text>
</comment>
<keyword evidence="1" id="KW-0812">Transmembrane</keyword>
<keyword evidence="1" id="KW-1133">Transmembrane helix</keyword>
<reference evidence="2 3" key="1">
    <citation type="submission" date="2015-01" db="EMBL/GenBank/DDBJ databases">
        <title>Evolution of Trichinella species and genotypes.</title>
        <authorList>
            <person name="Korhonen P.K."/>
            <person name="Edoardo P."/>
            <person name="Giuseppe L.R."/>
            <person name="Gasser R.B."/>
        </authorList>
    </citation>
    <scope>NUCLEOTIDE SEQUENCE [LARGE SCALE GENOMIC DNA]</scope>
    <source>
        <strain evidence="2">ISS1029</strain>
    </source>
</reference>
<sequence length="137" mass="15326">MGAGSLFASIISAVVAQLWRPKNMDPFEYLGLRLQGLLAAFMLPLLLTTLFCLGPISLLLFNYFQISSHSQIVSSEFFIVLRNVLLAPLCDLSVVAWLVLLHRVMCFVERNNICKTQLIIKLKTYGKVGFETNISTS</sequence>
<feature type="transmembrane region" description="Helical" evidence="1">
    <location>
        <begin position="40"/>
        <end position="64"/>
    </location>
</feature>
<keyword evidence="3" id="KW-1185">Reference proteome</keyword>
<dbReference type="EMBL" id="JYDP01000052">
    <property type="protein sequence ID" value="KRZ11155.1"/>
    <property type="molecule type" value="Genomic_DNA"/>
</dbReference>